<name>A0A0H1BAS1_9EURO</name>
<dbReference type="AlphaFoldDB" id="A0A0H1BAS1"/>
<dbReference type="Gene3D" id="1.10.510.10">
    <property type="entry name" value="Transferase(Phosphotransferase) domain 1"/>
    <property type="match status" value="1"/>
</dbReference>
<evidence type="ECO:0000256" key="3">
    <source>
        <dbReference type="ARBA" id="ARBA00022741"/>
    </source>
</evidence>
<dbReference type="GO" id="GO:0005634">
    <property type="term" value="C:nucleus"/>
    <property type="evidence" value="ECO:0007669"/>
    <property type="project" value="TreeGrafter"/>
</dbReference>
<dbReference type="InterPro" id="IPR000719">
    <property type="entry name" value="Prot_kinase_dom"/>
</dbReference>
<evidence type="ECO:0000256" key="5">
    <source>
        <dbReference type="ARBA" id="ARBA00022840"/>
    </source>
</evidence>
<feature type="domain" description="Protein kinase" evidence="6">
    <location>
        <begin position="25"/>
        <end position="379"/>
    </location>
</feature>
<dbReference type="STRING" id="2060906.A0A0H1BAS1"/>
<dbReference type="InterPro" id="IPR051175">
    <property type="entry name" value="CLK_kinases"/>
</dbReference>
<proteinExistence type="predicted"/>
<keyword evidence="5" id="KW-0067">ATP-binding</keyword>
<evidence type="ECO:0000259" key="6">
    <source>
        <dbReference type="PROSITE" id="PS50011"/>
    </source>
</evidence>
<evidence type="ECO:0000256" key="1">
    <source>
        <dbReference type="ARBA" id="ARBA00022527"/>
    </source>
</evidence>
<dbReference type="Gene3D" id="3.30.200.20">
    <property type="entry name" value="Phosphorylase Kinase, domain 1"/>
    <property type="match status" value="1"/>
</dbReference>
<dbReference type="InterPro" id="IPR011009">
    <property type="entry name" value="Kinase-like_dom_sf"/>
</dbReference>
<keyword evidence="4" id="KW-0418">Kinase</keyword>
<keyword evidence="1" id="KW-0723">Serine/threonine-protein kinase</keyword>
<keyword evidence="2" id="KW-0808">Transferase</keyword>
<dbReference type="EMBL" id="LDEV01002579">
    <property type="protein sequence ID" value="KLJ08549.1"/>
    <property type="molecule type" value="Genomic_DNA"/>
</dbReference>
<evidence type="ECO:0000313" key="7">
    <source>
        <dbReference type="EMBL" id="KLJ08549.1"/>
    </source>
</evidence>
<dbReference type="SMART" id="SM00220">
    <property type="entry name" value="S_TKc"/>
    <property type="match status" value="1"/>
</dbReference>
<dbReference type="GO" id="GO:0043484">
    <property type="term" value="P:regulation of RNA splicing"/>
    <property type="evidence" value="ECO:0007669"/>
    <property type="project" value="TreeGrafter"/>
</dbReference>
<evidence type="ECO:0000256" key="4">
    <source>
        <dbReference type="ARBA" id="ARBA00022777"/>
    </source>
</evidence>
<evidence type="ECO:0000313" key="8">
    <source>
        <dbReference type="Proteomes" id="UP000053573"/>
    </source>
</evidence>
<dbReference type="Pfam" id="PF00069">
    <property type="entry name" value="Pkinase"/>
    <property type="match status" value="2"/>
</dbReference>
<dbReference type="PANTHER" id="PTHR45646:SF11">
    <property type="entry name" value="SERINE_THREONINE-PROTEIN KINASE DOA"/>
    <property type="match status" value="1"/>
</dbReference>
<dbReference type="GO" id="GO:0004674">
    <property type="term" value="F:protein serine/threonine kinase activity"/>
    <property type="evidence" value="ECO:0007669"/>
    <property type="project" value="UniProtKB-KW"/>
</dbReference>
<gene>
    <name evidence="7" type="ORF">EMPG_16024</name>
</gene>
<dbReference type="PROSITE" id="PS50011">
    <property type="entry name" value="PROTEIN_KINASE_DOM"/>
    <property type="match status" value="1"/>
</dbReference>
<organism evidence="7 8">
    <name type="scientific">Blastomyces silverae</name>
    <dbReference type="NCBI Taxonomy" id="2060906"/>
    <lineage>
        <taxon>Eukaryota</taxon>
        <taxon>Fungi</taxon>
        <taxon>Dikarya</taxon>
        <taxon>Ascomycota</taxon>
        <taxon>Pezizomycotina</taxon>
        <taxon>Eurotiomycetes</taxon>
        <taxon>Eurotiomycetidae</taxon>
        <taxon>Onygenales</taxon>
        <taxon>Ajellomycetaceae</taxon>
        <taxon>Blastomyces</taxon>
    </lineage>
</organism>
<comment type="caution">
    <text evidence="7">The sequence shown here is derived from an EMBL/GenBank/DDBJ whole genome shotgun (WGS) entry which is preliminary data.</text>
</comment>
<dbReference type="OrthoDB" id="4177164at2759"/>
<protein>
    <recommendedName>
        <fullName evidence="6">Protein kinase domain-containing protein</fullName>
    </recommendedName>
</protein>
<dbReference type="Proteomes" id="UP000053573">
    <property type="component" value="Unassembled WGS sequence"/>
</dbReference>
<dbReference type="SUPFAM" id="SSF56112">
    <property type="entry name" value="Protein kinase-like (PK-like)"/>
    <property type="match status" value="1"/>
</dbReference>
<dbReference type="PANTHER" id="PTHR45646">
    <property type="entry name" value="SERINE/THREONINE-PROTEIN KINASE DOA-RELATED"/>
    <property type="match status" value="1"/>
</dbReference>
<sequence length="385" mass="43287">MKGATLELYNPFLPKSVDDFKIRRFEKESTTSSSPLRSIAREAITQYTCTTYSTRGMRLLESWHMANFQLLQRYVALKILKADESNNNKELEILLKLSASGLDHPGKCHVIELLDHFELNGSNGTHLCLVFPAMLSDGEAMGASRRPRQAAYVRAISKQLLLGLDFIHELGIIHCDLQPANIMFSVVGTVDDKPRLQPPEFSPVRWLEGMKIDESAPEYLMVTQRHEGELDNADLTKIMVKIGDLGGAVQSQKHDQRPVTPTALRAPELIHRNVWDSAIDIWTLGCLIFQLATNEPLFPLGTFGLTAEQIDKEHIYQMSQLLDENGQMGETFTKHLTDRLPSDFGAENIQHLALFLSLMLQQNPEMRMPAAGLLNHVFLVGEPES</sequence>
<reference evidence="8" key="1">
    <citation type="journal article" date="2015" name="PLoS Genet.">
        <title>The dynamic genome and transcriptome of the human fungal pathogen Blastomyces and close relative Emmonsia.</title>
        <authorList>
            <person name="Munoz J.F."/>
            <person name="Gauthier G.M."/>
            <person name="Desjardins C.A."/>
            <person name="Gallo J.E."/>
            <person name="Holder J."/>
            <person name="Sullivan T.D."/>
            <person name="Marty A.J."/>
            <person name="Carmen J.C."/>
            <person name="Chen Z."/>
            <person name="Ding L."/>
            <person name="Gujja S."/>
            <person name="Magrini V."/>
            <person name="Misas E."/>
            <person name="Mitreva M."/>
            <person name="Priest M."/>
            <person name="Saif S."/>
            <person name="Whiston E.A."/>
            <person name="Young S."/>
            <person name="Zeng Q."/>
            <person name="Goldman W.E."/>
            <person name="Mardis E.R."/>
            <person name="Taylor J.W."/>
            <person name="McEwen J.G."/>
            <person name="Clay O.K."/>
            <person name="Klein B.S."/>
            <person name="Cuomo C.A."/>
        </authorList>
    </citation>
    <scope>NUCLEOTIDE SEQUENCE [LARGE SCALE GENOMIC DNA]</scope>
    <source>
        <strain evidence="8">UAMH 139</strain>
    </source>
</reference>
<evidence type="ECO:0000256" key="2">
    <source>
        <dbReference type="ARBA" id="ARBA00022679"/>
    </source>
</evidence>
<keyword evidence="8" id="KW-1185">Reference proteome</keyword>
<keyword evidence="3" id="KW-0547">Nucleotide-binding</keyword>
<dbReference type="GO" id="GO:0005524">
    <property type="term" value="F:ATP binding"/>
    <property type="evidence" value="ECO:0007669"/>
    <property type="project" value="UniProtKB-KW"/>
</dbReference>
<accession>A0A0H1BAS1</accession>